<name>A0A0E9V143_ANGAN</name>
<accession>A0A0E9V143</accession>
<dbReference type="AlphaFoldDB" id="A0A0E9V143"/>
<reference evidence="1" key="1">
    <citation type="submission" date="2014-11" db="EMBL/GenBank/DDBJ databases">
        <authorList>
            <person name="Amaro Gonzalez C."/>
        </authorList>
    </citation>
    <scope>NUCLEOTIDE SEQUENCE</scope>
</reference>
<sequence length="20" mass="2386">MAIISYADFPKHLTRFQFIS</sequence>
<protein>
    <submittedName>
        <fullName evidence="1">Uncharacterized protein</fullName>
    </submittedName>
</protein>
<evidence type="ECO:0000313" key="1">
    <source>
        <dbReference type="EMBL" id="JAH71829.1"/>
    </source>
</evidence>
<proteinExistence type="predicted"/>
<organism evidence="1">
    <name type="scientific">Anguilla anguilla</name>
    <name type="common">European freshwater eel</name>
    <name type="synonym">Muraena anguilla</name>
    <dbReference type="NCBI Taxonomy" id="7936"/>
    <lineage>
        <taxon>Eukaryota</taxon>
        <taxon>Metazoa</taxon>
        <taxon>Chordata</taxon>
        <taxon>Craniata</taxon>
        <taxon>Vertebrata</taxon>
        <taxon>Euteleostomi</taxon>
        <taxon>Actinopterygii</taxon>
        <taxon>Neopterygii</taxon>
        <taxon>Teleostei</taxon>
        <taxon>Anguilliformes</taxon>
        <taxon>Anguillidae</taxon>
        <taxon>Anguilla</taxon>
    </lineage>
</organism>
<dbReference type="EMBL" id="GBXM01036748">
    <property type="protein sequence ID" value="JAH71829.1"/>
    <property type="molecule type" value="Transcribed_RNA"/>
</dbReference>
<reference evidence="1" key="2">
    <citation type="journal article" date="2015" name="Fish Shellfish Immunol.">
        <title>Early steps in the European eel (Anguilla anguilla)-Vibrio vulnificus interaction in the gills: Role of the RtxA13 toxin.</title>
        <authorList>
            <person name="Callol A."/>
            <person name="Pajuelo D."/>
            <person name="Ebbesson L."/>
            <person name="Teles M."/>
            <person name="MacKenzie S."/>
            <person name="Amaro C."/>
        </authorList>
    </citation>
    <scope>NUCLEOTIDE SEQUENCE</scope>
</reference>